<dbReference type="RefSeq" id="WP_011827633.1">
    <property type="nucleotide sequence ID" value="NC_008825.1"/>
</dbReference>
<dbReference type="eggNOG" id="ENOG502Z8RY">
    <property type="taxonomic scope" value="Bacteria"/>
</dbReference>
<keyword evidence="2" id="KW-0732">Signal</keyword>
<feature type="region of interest" description="Disordered" evidence="1">
    <location>
        <begin position="37"/>
        <end position="63"/>
    </location>
</feature>
<dbReference type="EMBL" id="CP000555">
    <property type="protein sequence ID" value="ABM92994.1"/>
    <property type="molecule type" value="Genomic_DNA"/>
</dbReference>
<dbReference type="HOGENOM" id="CLU_039377_0_0_4"/>
<organism evidence="4 5">
    <name type="scientific">Methylibium petroleiphilum (strain ATCC BAA-1232 / LMG 22953 / PM1)</name>
    <dbReference type="NCBI Taxonomy" id="420662"/>
    <lineage>
        <taxon>Bacteria</taxon>
        <taxon>Pseudomonadati</taxon>
        <taxon>Pseudomonadota</taxon>
        <taxon>Betaproteobacteria</taxon>
        <taxon>Burkholderiales</taxon>
        <taxon>Sphaerotilaceae</taxon>
        <taxon>Methylibium</taxon>
    </lineage>
</organism>
<proteinExistence type="predicted"/>
<evidence type="ECO:0000313" key="4">
    <source>
        <dbReference type="EMBL" id="ABM92994.1"/>
    </source>
</evidence>
<dbReference type="STRING" id="420662.Mpe_A0032"/>
<protein>
    <recommendedName>
        <fullName evidence="3">DUF3943 domain-containing protein</fullName>
    </recommendedName>
</protein>
<dbReference type="Pfam" id="PF13084">
    <property type="entry name" value="DUF3943"/>
    <property type="match status" value="1"/>
</dbReference>
<evidence type="ECO:0000259" key="3">
    <source>
        <dbReference type="Pfam" id="PF13084"/>
    </source>
</evidence>
<dbReference type="KEGG" id="mpt:Mpe_A0032"/>
<feature type="signal peptide" evidence="2">
    <location>
        <begin position="1"/>
        <end position="32"/>
    </location>
</feature>
<feature type="chain" id="PRO_5002645703" description="DUF3943 domain-containing protein" evidence="2">
    <location>
        <begin position="33"/>
        <end position="496"/>
    </location>
</feature>
<reference evidence="4 5" key="1">
    <citation type="journal article" date="2007" name="J. Bacteriol.">
        <title>Whole-genome analysis of the methyl tert-butyl ether-degrading beta-proteobacterium Methylibium petroleiphilum PM1.</title>
        <authorList>
            <person name="Kane S.R."/>
            <person name="Chakicherla A.Y."/>
            <person name="Chain P.S.G."/>
            <person name="Schmidt R."/>
            <person name="Shin M.W."/>
            <person name="Legler T.C."/>
            <person name="Scow K.M."/>
            <person name="Larimer F.W."/>
            <person name="Lucas S.M."/>
            <person name="Richardson P.M."/>
            <person name="Hristova K.R."/>
        </authorList>
    </citation>
    <scope>NUCLEOTIDE SEQUENCE [LARGE SCALE GENOMIC DNA]</scope>
    <source>
        <strain evidence="5">ATCC BAA-1232 / LMG 22953 / PM1</strain>
    </source>
</reference>
<dbReference type="InterPro" id="IPR025079">
    <property type="entry name" value="DUF3943"/>
</dbReference>
<name>A2SBQ5_METPP</name>
<keyword evidence="5" id="KW-1185">Reference proteome</keyword>
<gene>
    <name evidence="4" type="ordered locus">Mpe_A0032</name>
</gene>
<evidence type="ECO:0000256" key="2">
    <source>
        <dbReference type="SAM" id="SignalP"/>
    </source>
</evidence>
<dbReference type="AlphaFoldDB" id="A2SBQ5"/>
<accession>A2SBQ5</accession>
<feature type="domain" description="DUF3943" evidence="3">
    <location>
        <begin position="110"/>
        <end position="213"/>
    </location>
</feature>
<evidence type="ECO:0000256" key="1">
    <source>
        <dbReference type="SAM" id="MobiDB-lite"/>
    </source>
</evidence>
<dbReference type="Proteomes" id="UP000000366">
    <property type="component" value="Chromosome"/>
</dbReference>
<sequence length="496" mass="54076">MPLVPLLRTRLPRTWPCVIAALGLLLAAPSFGAPDTPGAIGTELRDRANEPPAPEPAASATATPDKSYVIPALQIIGFDFLLNRYNRRFSGTSDYDVSRASIRRNLRGPWVVDNDPFDINQFAHPYQGSLYHGAARASGLSYWEAAGYTFAGSVGWEIFGEQTPPSYNDQIASGIAGSFLGEPLFRMAHLVLNGPGGLSRPWREAIAAGISPSLGFTRLTFGSRFDGAFVDNDPVYYSRLRLGVARAAQDNLGTSRDLERDEAVIDFALDYGLPGKDGYTYRRPFDYFSFHAAASTANGVETLATRGLLFGTDYAIGDTVRGLWGLYGSYDYLAPQIFNLSTTALSLGTTGQWWASERLALQGTVLAGLGYSAASTLRRTTEDRDYHYGVAPRLSLALRLIAGDRASVDLQAQKYFLGSIANRAAGRDDITRVDTAFNWRLHKRHAVGVKYVWSHRDANYPGAGDRSQTLGTVGIYYTLLGADGFGAVEWREPAVH</sequence>
<evidence type="ECO:0000313" key="5">
    <source>
        <dbReference type="Proteomes" id="UP000000366"/>
    </source>
</evidence>